<keyword evidence="4" id="KW-1185">Reference proteome</keyword>
<dbReference type="RefSeq" id="WP_212687283.1">
    <property type="nucleotide sequence ID" value="NZ_JAGSPN010000004.1"/>
</dbReference>
<dbReference type="InterPro" id="IPR021255">
    <property type="entry name" value="DUF2807"/>
</dbReference>
<evidence type="ECO:0000259" key="2">
    <source>
        <dbReference type="Pfam" id="PF10988"/>
    </source>
</evidence>
<organism evidence="3 4">
    <name type="scientific">Undibacterium luofuense</name>
    <dbReference type="NCBI Taxonomy" id="2828733"/>
    <lineage>
        <taxon>Bacteria</taxon>
        <taxon>Pseudomonadati</taxon>
        <taxon>Pseudomonadota</taxon>
        <taxon>Betaproteobacteria</taxon>
        <taxon>Burkholderiales</taxon>
        <taxon>Oxalobacteraceae</taxon>
        <taxon>Undibacterium</taxon>
    </lineage>
</organism>
<dbReference type="Proteomes" id="UP000680067">
    <property type="component" value="Unassembled WGS sequence"/>
</dbReference>
<feature type="domain" description="Putative auto-transporter adhesin head GIN" evidence="2">
    <location>
        <begin position="27"/>
        <end position="189"/>
    </location>
</feature>
<dbReference type="Pfam" id="PF10988">
    <property type="entry name" value="DUF2807"/>
    <property type="match status" value="1"/>
</dbReference>
<dbReference type="PANTHER" id="PTHR39200">
    <property type="entry name" value="HYPOTHETICAL EXPORTED PROTEIN"/>
    <property type="match status" value="1"/>
</dbReference>
<reference evidence="3" key="1">
    <citation type="submission" date="2021-04" db="EMBL/GenBank/DDBJ databases">
        <title>novel species isolated from subtropical streams in China.</title>
        <authorList>
            <person name="Lu H."/>
        </authorList>
    </citation>
    <scope>NUCLEOTIDE SEQUENCE</scope>
    <source>
        <strain evidence="3">LFS511W</strain>
    </source>
</reference>
<dbReference type="PANTHER" id="PTHR39200:SF1">
    <property type="entry name" value="AUTO-TRANSPORTER ADHESIN HEAD GIN DOMAIN-CONTAINING PROTEIN-RELATED"/>
    <property type="match status" value="1"/>
</dbReference>
<accession>A0A941I4Q0</accession>
<dbReference type="EMBL" id="JAGSPN010000004">
    <property type="protein sequence ID" value="MBR7781932.1"/>
    <property type="molecule type" value="Genomic_DNA"/>
</dbReference>
<evidence type="ECO:0000313" key="4">
    <source>
        <dbReference type="Proteomes" id="UP000680067"/>
    </source>
</evidence>
<name>A0A941I4Q0_9BURK</name>
<protein>
    <submittedName>
        <fullName evidence="3">DUF2807 domain-containing protein</fullName>
    </submittedName>
</protein>
<keyword evidence="1" id="KW-0732">Signal</keyword>
<evidence type="ECO:0000256" key="1">
    <source>
        <dbReference type="SAM" id="SignalP"/>
    </source>
</evidence>
<dbReference type="AlphaFoldDB" id="A0A941I4Q0"/>
<feature type="chain" id="PRO_5038049166" evidence="1">
    <location>
        <begin position="19"/>
        <end position="206"/>
    </location>
</feature>
<dbReference type="Gene3D" id="2.160.20.120">
    <property type="match status" value="1"/>
</dbReference>
<feature type="signal peptide" evidence="1">
    <location>
        <begin position="1"/>
        <end position="18"/>
    </location>
</feature>
<gene>
    <name evidence="3" type="ORF">KDM89_07260</name>
</gene>
<comment type="caution">
    <text evidence="3">The sequence shown here is derived from an EMBL/GenBank/DDBJ whole genome shotgun (WGS) entry which is preliminary data.</text>
</comment>
<sequence length="206" mass="21680">MRIALVLASLLISQAAFAAESVRTVTNFTTIKAKGAFNMVVEVGKNPSVVVKGSSQFADRISTEVVGDELRIVNKEHKNNTVNSDDQIIITVPALNRVKVEGVGATTISNLNNKEFEIEYEGVGKLVASGKSTNLRLNAKGVGMVDAKQLVAEQVSATLDGVGSVDVHAKNQLNASVHGIGSLTYYGKPKNISKTADGIGSIRAGD</sequence>
<proteinExistence type="predicted"/>
<evidence type="ECO:0000313" key="3">
    <source>
        <dbReference type="EMBL" id="MBR7781932.1"/>
    </source>
</evidence>